<evidence type="ECO:0000313" key="2">
    <source>
        <dbReference type="Proteomes" id="UP000248483"/>
    </source>
</evidence>
<protein>
    <submittedName>
        <fullName evidence="3">Uncharacterized protein LOC115802132 isoform X1</fullName>
    </submittedName>
</protein>
<evidence type="ECO:0000256" key="1">
    <source>
        <dbReference type="SAM" id="MobiDB-lite"/>
    </source>
</evidence>
<dbReference type="KEGG" id="dle:115802132"/>
<gene>
    <name evidence="3" type="primary">LOC115802132</name>
</gene>
<sequence length="390" mass="40934">MDLALAVDSHRPGWAVPRERGSHRCPGSGGLPAEAGLRLQLWGDSPPRGGGFTPELQGVVWGPLESQPSPLASQGFSTSFTPGGAFQPSFTSIQVTRVSKGKPLHLPATGDHILQTPVQGTGWREGPGLAGSLRRVRAIPGGASTCPAVSTWGSRPTVCREHLYPSPKASTADSRPDKELSLGALWVAGGQGWHQLHLRCVPPVPGPKAKSLSLPPSTDRRQAPFPVLRPGLPFSGPPGDKAATQAPVVLVSVAPPSSLTSGRWGKAVSVLPFSVGRAAHVADSTPPLSPQSLSQLLARRALWSSPLSVLPMVWASAYHTLNSASISPQGGGRRARSETGEAVFLSSLDTSGSSRYFPSPISRGWHLPSCVRLSLESPCSFQQMESDQSS</sequence>
<name>A0A7F8K883_DELLE</name>
<accession>A0A7F8K883</accession>
<organism evidence="2 3">
    <name type="scientific">Delphinapterus leucas</name>
    <name type="common">Beluga whale</name>
    <dbReference type="NCBI Taxonomy" id="9749"/>
    <lineage>
        <taxon>Eukaryota</taxon>
        <taxon>Metazoa</taxon>
        <taxon>Chordata</taxon>
        <taxon>Craniata</taxon>
        <taxon>Vertebrata</taxon>
        <taxon>Euteleostomi</taxon>
        <taxon>Mammalia</taxon>
        <taxon>Eutheria</taxon>
        <taxon>Laurasiatheria</taxon>
        <taxon>Artiodactyla</taxon>
        <taxon>Whippomorpha</taxon>
        <taxon>Cetacea</taxon>
        <taxon>Odontoceti</taxon>
        <taxon>Monodontidae</taxon>
        <taxon>Delphinapterus</taxon>
    </lineage>
</organism>
<feature type="region of interest" description="Disordered" evidence="1">
    <location>
        <begin position="206"/>
        <end position="240"/>
    </location>
</feature>
<proteinExistence type="predicted"/>
<dbReference type="InParanoid" id="A0A7F8K883"/>
<keyword evidence="2" id="KW-1185">Reference proteome</keyword>
<reference evidence="3" key="1">
    <citation type="submission" date="2025-08" db="UniProtKB">
        <authorList>
            <consortium name="RefSeq"/>
        </authorList>
    </citation>
    <scope>IDENTIFICATION</scope>
    <source>
        <tissue evidence="3">Blood</tissue>
    </source>
</reference>
<evidence type="ECO:0000313" key="3">
    <source>
        <dbReference type="RefSeq" id="XP_030616333.1"/>
    </source>
</evidence>
<dbReference type="Proteomes" id="UP000248483">
    <property type="component" value="Unplaced"/>
</dbReference>
<dbReference type="GeneID" id="115802132"/>
<dbReference type="RefSeq" id="XP_030616333.1">
    <property type="nucleotide sequence ID" value="XM_030760473.1"/>
</dbReference>
<dbReference type="AlphaFoldDB" id="A0A7F8K883"/>